<sequence>MPAALPAAPAPPPLAQAPATTRPAQAEPAIPDPDPQLLERSRHGLVPKIGPEGRTSIRAYARPFDREVDRRPRIGLIIGNIGLFAQHSDEAIRRLPGAVTLAFSPYALRPEPLLERARARGMEVLVALPLEPAGYGRDADPGDRALLTGLSADDNLERLDWSLARIQGQVGAIGALGRLRGERFAANADLLGTIQAALTARGLLYIDPRPGAPTPARAFGRTVDLVLDEPSETRSEVERRLVELEALARQHGSALGLLGNPAPFFTAAILAWSAGLEERGAVLAPVTVLLRRPGSQAAR</sequence>
<dbReference type="PANTHER" id="PTHR30105:SF2">
    <property type="entry name" value="DIVERGENT POLYSACCHARIDE DEACETYLASE SUPERFAMILY"/>
    <property type="match status" value="1"/>
</dbReference>
<name>A0ABV7BRC9_9PROT</name>
<dbReference type="InterPro" id="IPR006837">
    <property type="entry name" value="Divergent_DAC"/>
</dbReference>
<proteinExistence type="predicted"/>
<keyword evidence="3" id="KW-1185">Reference proteome</keyword>
<evidence type="ECO:0000256" key="1">
    <source>
        <dbReference type="SAM" id="MobiDB-lite"/>
    </source>
</evidence>
<feature type="region of interest" description="Disordered" evidence="1">
    <location>
        <begin position="1"/>
        <end position="38"/>
    </location>
</feature>
<organism evidence="2 3">
    <name type="scientific">Falsiroseomonas tokyonensis</name>
    <dbReference type="NCBI Taxonomy" id="430521"/>
    <lineage>
        <taxon>Bacteria</taxon>
        <taxon>Pseudomonadati</taxon>
        <taxon>Pseudomonadota</taxon>
        <taxon>Alphaproteobacteria</taxon>
        <taxon>Acetobacterales</taxon>
        <taxon>Roseomonadaceae</taxon>
        <taxon>Falsiroseomonas</taxon>
    </lineage>
</organism>
<dbReference type="PANTHER" id="PTHR30105">
    <property type="entry name" value="UNCHARACTERIZED YIBQ-RELATED"/>
    <property type="match status" value="1"/>
</dbReference>
<accession>A0ABV7BRC9</accession>
<dbReference type="EMBL" id="JBHRSB010000001">
    <property type="protein sequence ID" value="MFC2999436.1"/>
    <property type="molecule type" value="Genomic_DNA"/>
</dbReference>
<feature type="compositionally biased region" description="Low complexity" evidence="1">
    <location>
        <begin position="16"/>
        <end position="29"/>
    </location>
</feature>
<protein>
    <submittedName>
        <fullName evidence="2">Divergent polysaccharide deacetylase family protein</fullName>
    </submittedName>
</protein>
<reference evidence="3" key="1">
    <citation type="journal article" date="2019" name="Int. J. Syst. Evol. Microbiol.">
        <title>The Global Catalogue of Microorganisms (GCM) 10K type strain sequencing project: providing services to taxonomists for standard genome sequencing and annotation.</title>
        <authorList>
            <consortium name="The Broad Institute Genomics Platform"/>
            <consortium name="The Broad Institute Genome Sequencing Center for Infectious Disease"/>
            <person name="Wu L."/>
            <person name="Ma J."/>
        </authorList>
    </citation>
    <scope>NUCLEOTIDE SEQUENCE [LARGE SCALE GENOMIC DNA]</scope>
    <source>
        <strain evidence="3">CGMCC 1.16855</strain>
    </source>
</reference>
<evidence type="ECO:0000313" key="2">
    <source>
        <dbReference type="EMBL" id="MFC2999436.1"/>
    </source>
</evidence>
<dbReference type="RefSeq" id="WP_216835329.1">
    <property type="nucleotide sequence ID" value="NZ_JAFNJS010000001.1"/>
</dbReference>
<gene>
    <name evidence="2" type="ORF">ACFOD3_05995</name>
</gene>
<comment type="caution">
    <text evidence="2">The sequence shown here is derived from an EMBL/GenBank/DDBJ whole genome shotgun (WGS) entry which is preliminary data.</text>
</comment>
<dbReference type="Proteomes" id="UP001595420">
    <property type="component" value="Unassembled WGS sequence"/>
</dbReference>
<dbReference type="Pfam" id="PF04748">
    <property type="entry name" value="Polysacc_deac_2"/>
    <property type="match status" value="1"/>
</dbReference>
<evidence type="ECO:0000313" key="3">
    <source>
        <dbReference type="Proteomes" id="UP001595420"/>
    </source>
</evidence>
<dbReference type="CDD" id="cd10936">
    <property type="entry name" value="CE4_DAC2"/>
    <property type="match status" value="1"/>
</dbReference>